<feature type="signal peptide" evidence="2">
    <location>
        <begin position="1"/>
        <end position="22"/>
    </location>
</feature>
<comment type="caution">
    <text evidence="3">The sequence shown here is derived from an EMBL/GenBank/DDBJ whole genome shotgun (WGS) entry which is preliminary data.</text>
</comment>
<evidence type="ECO:0000256" key="2">
    <source>
        <dbReference type="SAM" id="SignalP"/>
    </source>
</evidence>
<dbReference type="SUPFAM" id="SSF69304">
    <property type="entry name" value="Tricorn protease N-terminal domain"/>
    <property type="match status" value="1"/>
</dbReference>
<evidence type="ECO:0000256" key="1">
    <source>
        <dbReference type="ARBA" id="ARBA00009820"/>
    </source>
</evidence>
<dbReference type="InterPro" id="IPR011042">
    <property type="entry name" value="6-blade_b-propeller_TolB-like"/>
</dbReference>
<gene>
    <name evidence="3" type="ORF">ACFS25_27370</name>
</gene>
<evidence type="ECO:0000313" key="4">
    <source>
        <dbReference type="Proteomes" id="UP001597512"/>
    </source>
</evidence>
<feature type="chain" id="PRO_5046480486" evidence="2">
    <location>
        <begin position="23"/>
        <end position="616"/>
    </location>
</feature>
<reference evidence="4" key="1">
    <citation type="journal article" date="2019" name="Int. J. Syst. Evol. Microbiol.">
        <title>The Global Catalogue of Microorganisms (GCM) 10K type strain sequencing project: providing services to taxonomists for standard genome sequencing and annotation.</title>
        <authorList>
            <consortium name="The Broad Institute Genomics Platform"/>
            <consortium name="The Broad Institute Genome Sequencing Center for Infectious Disease"/>
            <person name="Wu L."/>
            <person name="Ma J."/>
        </authorList>
    </citation>
    <scope>NUCLEOTIDE SEQUENCE [LARGE SCALE GENOMIC DNA]</scope>
    <source>
        <strain evidence="4">KCTC 52490</strain>
    </source>
</reference>
<name>A0ABW6APU9_9BACT</name>
<protein>
    <submittedName>
        <fullName evidence="3">TolB family protein</fullName>
    </submittedName>
</protein>
<keyword evidence="4" id="KW-1185">Reference proteome</keyword>
<sequence length="616" mass="68768">MKTRTTLIYLPLLTLLWAYGVAQPTPSSANKRQSGPKNVMLMNRIGPSVSELYLANTDGTAEHKLLPTKGFDYHPSFSADGKWIVFTSERAGDGQADIYRVHLDGTELEQLTNSTALDDQATLSPDGTQLAFVSTREQYLANIWLLNLKTRKLRNLTGQEGIAGAPNKPNGYFRPAWSPDGKWLAFSSDRNTEWKGHSNGAGWEHVQELRVYLIKPDGTGLRKISRDSVCSGSPKWSSDGRRVVFYEMPVEDTWNARTSFGAPKATAQIVSVDVHTGQRTVHTTGQGLKLVPQFVTADNIGFMAKAGPNEGIGYTNGKAVKGKLRSPAWSADGKLIVYERQDWKPRLQNQLLYSWDSEHEYRYTDVFPSFSVDGKLLLTEKNDNSSIAVMDADGSNRKRIFDASGKGEAFSPGWSPDDQSVVFGVGGYFQNRTTRQAKLMLVKRDGTGLKDLTDGTPNAGFPSFSPDGKHIVYRVWGNDQHGLRIMNVEDRSVQVLTKDYDNVPYWSPDGTKILFTRKHEGNNFDVFTITPDGKQLTQLTTAPTNDAHAVWTDDGKHILWNSGEYGFREETALLDNTFQPYGTIWMMNADGTHKRALTDSPWEDSMPRFVPQNTHH</sequence>
<organism evidence="3 4">
    <name type="scientific">Spirosoma flavum</name>
    <dbReference type="NCBI Taxonomy" id="2048557"/>
    <lineage>
        <taxon>Bacteria</taxon>
        <taxon>Pseudomonadati</taxon>
        <taxon>Bacteroidota</taxon>
        <taxon>Cytophagia</taxon>
        <taxon>Cytophagales</taxon>
        <taxon>Cytophagaceae</taxon>
        <taxon>Spirosoma</taxon>
    </lineage>
</organism>
<dbReference type="RefSeq" id="WP_381507685.1">
    <property type="nucleotide sequence ID" value="NZ_JBHUOM010000035.1"/>
</dbReference>
<keyword evidence="2" id="KW-0732">Signal</keyword>
<comment type="similarity">
    <text evidence="1">Belongs to the TolB family.</text>
</comment>
<dbReference type="EMBL" id="JBHUOM010000035">
    <property type="protein sequence ID" value="MFD2937524.1"/>
    <property type="molecule type" value="Genomic_DNA"/>
</dbReference>
<dbReference type="SUPFAM" id="SSF82171">
    <property type="entry name" value="DPP6 N-terminal domain-like"/>
    <property type="match status" value="1"/>
</dbReference>
<dbReference type="Gene3D" id="2.120.10.30">
    <property type="entry name" value="TolB, C-terminal domain"/>
    <property type="match status" value="3"/>
</dbReference>
<dbReference type="PANTHER" id="PTHR36842:SF1">
    <property type="entry name" value="PROTEIN TOLB"/>
    <property type="match status" value="1"/>
</dbReference>
<dbReference type="Proteomes" id="UP001597512">
    <property type="component" value="Unassembled WGS sequence"/>
</dbReference>
<proteinExistence type="inferred from homology"/>
<dbReference type="PANTHER" id="PTHR36842">
    <property type="entry name" value="PROTEIN TOLB HOMOLOG"/>
    <property type="match status" value="1"/>
</dbReference>
<accession>A0ABW6APU9</accession>
<dbReference type="Pfam" id="PF07676">
    <property type="entry name" value="PD40"/>
    <property type="match status" value="7"/>
</dbReference>
<dbReference type="InterPro" id="IPR011659">
    <property type="entry name" value="WD40"/>
</dbReference>
<evidence type="ECO:0000313" key="3">
    <source>
        <dbReference type="EMBL" id="MFD2937524.1"/>
    </source>
</evidence>